<evidence type="ECO:0000313" key="2">
    <source>
        <dbReference type="EMBL" id="ADY53397.1"/>
    </source>
</evidence>
<reference evidence="3" key="2">
    <citation type="submission" date="2011-02" db="EMBL/GenBank/DDBJ databases">
        <title>The complete genome of Pedobacter saltans DSM 12145.</title>
        <authorList>
            <consortium name="US DOE Joint Genome Institute (JGI-PGF)"/>
            <person name="Lucas S."/>
            <person name="Copeland A."/>
            <person name="Lapidus A."/>
            <person name="Bruce D."/>
            <person name="Goodwin L."/>
            <person name="Pitluck S."/>
            <person name="Kyrpides N."/>
            <person name="Mavromatis K."/>
            <person name="Pagani I."/>
            <person name="Ivanova N."/>
            <person name="Ovchinnikova G."/>
            <person name="Lu M."/>
            <person name="Detter J.C."/>
            <person name="Han C."/>
            <person name="Land M."/>
            <person name="Hauser L."/>
            <person name="Markowitz V."/>
            <person name="Cheng J.-F."/>
            <person name="Hugenholtz P."/>
            <person name="Woyke T."/>
            <person name="Wu D."/>
            <person name="Tindall B."/>
            <person name="Pomrenke H.G."/>
            <person name="Brambilla E."/>
            <person name="Klenk H.-P."/>
            <person name="Eisen J.A."/>
        </authorList>
    </citation>
    <scope>NUCLEOTIDE SEQUENCE [LARGE SCALE GENOMIC DNA]</scope>
    <source>
        <strain evidence="3">ATCC 51119 / DSM 12145 / JCM 21818 / LMG 10337 / NBRC 100064 / NCIMB 13643</strain>
    </source>
</reference>
<feature type="transmembrane region" description="Helical" evidence="1">
    <location>
        <begin position="145"/>
        <end position="164"/>
    </location>
</feature>
<dbReference type="AlphaFoldDB" id="F0S8D3"/>
<protein>
    <recommendedName>
        <fullName evidence="4">Cytochrome B</fullName>
    </recommendedName>
</protein>
<accession>F0S8D3</accession>
<evidence type="ECO:0000256" key="1">
    <source>
        <dbReference type="SAM" id="Phobius"/>
    </source>
</evidence>
<dbReference type="Proteomes" id="UP000000310">
    <property type="component" value="Chromosome"/>
</dbReference>
<keyword evidence="1" id="KW-0472">Membrane</keyword>
<keyword evidence="1" id="KW-0812">Transmembrane</keyword>
<feature type="transmembrane region" description="Helical" evidence="1">
    <location>
        <begin position="75"/>
        <end position="95"/>
    </location>
</feature>
<dbReference type="eggNOG" id="ENOG502ZXYX">
    <property type="taxonomic scope" value="Bacteria"/>
</dbReference>
<organism evidence="2 3">
    <name type="scientific">Pseudopedobacter saltans (strain ATCC 51119 / DSM 12145 / JCM 21818 / CCUG 39354 / LMG 10337 / NBRC 100064 / NCIMB 13643)</name>
    <name type="common">Pedobacter saltans</name>
    <dbReference type="NCBI Taxonomy" id="762903"/>
    <lineage>
        <taxon>Bacteria</taxon>
        <taxon>Pseudomonadati</taxon>
        <taxon>Bacteroidota</taxon>
        <taxon>Sphingobacteriia</taxon>
        <taxon>Sphingobacteriales</taxon>
        <taxon>Sphingobacteriaceae</taxon>
        <taxon>Pseudopedobacter</taxon>
    </lineage>
</organism>
<sequence>MDVFYNNSKKRSDAFNEDLFSVYSESKTHKNMYTGLLHTHSMLRYVVLILLLIAIFKALTAGARVYTEGDRKLNLFTMISAHVQLLVGLILYFVSPMVNFSQMSNAVYRYWNVEHVSIMVVALVLITIGHSKSKKAKDSHAKHKAISLFYSLGLIVILVGILMIKDRNPW</sequence>
<dbReference type="KEGG" id="psn:Pedsa_2858"/>
<name>F0S8D3_PSESL</name>
<gene>
    <name evidence="2" type="ordered locus">Pedsa_2858</name>
</gene>
<feature type="transmembrane region" description="Helical" evidence="1">
    <location>
        <begin position="42"/>
        <end position="63"/>
    </location>
</feature>
<proteinExistence type="predicted"/>
<dbReference type="HOGENOM" id="CLU_134903_1_0_10"/>
<dbReference type="RefSeq" id="WP_013633882.1">
    <property type="nucleotide sequence ID" value="NC_015177.1"/>
</dbReference>
<keyword evidence="1" id="KW-1133">Transmembrane helix</keyword>
<reference evidence="2 3" key="1">
    <citation type="journal article" date="2011" name="Stand. Genomic Sci.">
        <title>Complete genome sequence of the gliding, heparinolytic Pedobacter saltans type strain (113).</title>
        <authorList>
            <person name="Liolios K."/>
            <person name="Sikorski J."/>
            <person name="Lu M."/>
            <person name="Nolan M."/>
            <person name="Lapidus A."/>
            <person name="Lucas S."/>
            <person name="Hammon N."/>
            <person name="Deshpande S."/>
            <person name="Cheng J.F."/>
            <person name="Tapia R."/>
            <person name="Han C."/>
            <person name="Goodwin L."/>
            <person name="Pitluck S."/>
            <person name="Huntemann M."/>
            <person name="Ivanova N."/>
            <person name="Pagani I."/>
            <person name="Mavromatis K."/>
            <person name="Ovchinikova G."/>
            <person name="Pati A."/>
            <person name="Chen A."/>
            <person name="Palaniappan K."/>
            <person name="Land M."/>
            <person name="Hauser L."/>
            <person name="Brambilla E.M."/>
            <person name="Kotsyurbenko O."/>
            <person name="Rohde M."/>
            <person name="Tindall B.J."/>
            <person name="Abt B."/>
            <person name="Goker M."/>
            <person name="Detter J.C."/>
            <person name="Woyke T."/>
            <person name="Bristow J."/>
            <person name="Eisen J.A."/>
            <person name="Markowitz V."/>
            <person name="Hugenholtz P."/>
            <person name="Klenk H.P."/>
            <person name="Kyrpides N.C."/>
        </authorList>
    </citation>
    <scope>NUCLEOTIDE SEQUENCE [LARGE SCALE GENOMIC DNA]</scope>
    <source>
        <strain evidence="3">ATCC 51119 / DSM 12145 / JCM 21818 / LMG 10337 / NBRC 100064 / NCIMB 13643</strain>
    </source>
</reference>
<dbReference type="STRING" id="762903.Pedsa_2858"/>
<evidence type="ECO:0000313" key="3">
    <source>
        <dbReference type="Proteomes" id="UP000000310"/>
    </source>
</evidence>
<evidence type="ECO:0008006" key="4">
    <source>
        <dbReference type="Google" id="ProtNLM"/>
    </source>
</evidence>
<feature type="transmembrane region" description="Helical" evidence="1">
    <location>
        <begin position="115"/>
        <end position="133"/>
    </location>
</feature>
<keyword evidence="3" id="KW-1185">Reference proteome</keyword>
<dbReference type="EMBL" id="CP002545">
    <property type="protein sequence ID" value="ADY53397.1"/>
    <property type="molecule type" value="Genomic_DNA"/>
</dbReference>